<sequence>MDVATLWFSEYAEAVAAGTPRDIVKAFLPHGWFRDVLTLTWNYRALEGPEKITRYLSEHLHPGQISGFKLLGGADDTSRYRVPKYVAQTGMVEVYFAYETDVALGKGYAMLKQDESAAWKALNVCMMIVELKGHEEPGYEVYDGHTLAWSDVYRERNASIEADPHVLIDTHFPFEVLYQPYPSNWPFFIPKDKLADWHKSHPIYHDDKANWDVTINRDGQQVTIHPAHIIVATGTLGKPADFTLPFQDHFSGTILHGSKYQGGAPYTGKRVIVVGAGNSSIDICQDLCFHNTKSVTMIQRSSTCVHSSAFVEENQTRIWPDGEPVEVGDFKLGAVGPGLSKKIMQGKTAEMWERDKEMHDKLRKGGFALNMGVGGGGQVSLVWERGGGFWVDKGGADLIGSGAIKVKQGAQPTSYTETGLVFSDGTELEADVVIFA</sequence>
<dbReference type="OrthoDB" id="74360at2759"/>
<dbReference type="GO" id="GO:0004499">
    <property type="term" value="F:N,N-dimethylaniline monooxygenase activity"/>
    <property type="evidence" value="ECO:0007669"/>
    <property type="project" value="InterPro"/>
</dbReference>
<evidence type="ECO:0000256" key="3">
    <source>
        <dbReference type="ARBA" id="ARBA00023002"/>
    </source>
</evidence>
<dbReference type="InterPro" id="IPR050982">
    <property type="entry name" value="Auxin_biosynth/cation_transpt"/>
</dbReference>
<dbReference type="InterPro" id="IPR020946">
    <property type="entry name" value="Flavin_mOase-like"/>
</dbReference>
<evidence type="ECO:0000256" key="2">
    <source>
        <dbReference type="ARBA" id="ARBA00022827"/>
    </source>
</evidence>
<dbReference type="PANTHER" id="PTHR43539">
    <property type="entry name" value="FLAVIN-BINDING MONOOXYGENASE-LIKE PROTEIN (AFU_ORTHOLOGUE AFUA_4G09220)"/>
    <property type="match status" value="1"/>
</dbReference>
<evidence type="ECO:0008006" key="6">
    <source>
        <dbReference type="Google" id="ProtNLM"/>
    </source>
</evidence>
<keyword evidence="5" id="KW-1185">Reference proteome</keyword>
<evidence type="ECO:0000256" key="1">
    <source>
        <dbReference type="ARBA" id="ARBA00022630"/>
    </source>
</evidence>
<dbReference type="Gene3D" id="3.50.50.60">
    <property type="entry name" value="FAD/NAD(P)-binding domain"/>
    <property type="match status" value="1"/>
</dbReference>
<protein>
    <recommendedName>
        <fullName evidence="6">FAD/NAD(P)-binding domain-containing protein</fullName>
    </recommendedName>
</protein>
<dbReference type="GO" id="GO:0050660">
    <property type="term" value="F:flavin adenine dinucleotide binding"/>
    <property type="evidence" value="ECO:0007669"/>
    <property type="project" value="InterPro"/>
</dbReference>
<dbReference type="EMBL" id="SGPM01000026">
    <property type="protein sequence ID" value="THH32241.1"/>
    <property type="molecule type" value="Genomic_DNA"/>
</dbReference>
<accession>A0A4S4N370</accession>
<proteinExistence type="predicted"/>
<name>A0A4S4N370_9APHY</name>
<keyword evidence="3" id="KW-0560">Oxidoreductase</keyword>
<dbReference type="Proteomes" id="UP000308730">
    <property type="component" value="Unassembled WGS sequence"/>
</dbReference>
<keyword evidence="1" id="KW-0285">Flavoprotein</keyword>
<organism evidence="4 5">
    <name type="scientific">Antrodiella citrinella</name>
    <dbReference type="NCBI Taxonomy" id="2447956"/>
    <lineage>
        <taxon>Eukaryota</taxon>
        <taxon>Fungi</taxon>
        <taxon>Dikarya</taxon>
        <taxon>Basidiomycota</taxon>
        <taxon>Agaricomycotina</taxon>
        <taxon>Agaricomycetes</taxon>
        <taxon>Polyporales</taxon>
        <taxon>Steccherinaceae</taxon>
        <taxon>Antrodiella</taxon>
    </lineage>
</organism>
<evidence type="ECO:0000313" key="4">
    <source>
        <dbReference type="EMBL" id="THH32241.1"/>
    </source>
</evidence>
<dbReference type="Pfam" id="PF00743">
    <property type="entry name" value="FMO-like"/>
    <property type="match status" value="1"/>
</dbReference>
<comment type="caution">
    <text evidence="4">The sequence shown here is derived from an EMBL/GenBank/DDBJ whole genome shotgun (WGS) entry which is preliminary data.</text>
</comment>
<reference evidence="4 5" key="1">
    <citation type="submission" date="2019-02" db="EMBL/GenBank/DDBJ databases">
        <title>Genome sequencing of the rare red list fungi Antrodiella citrinella (Flaviporus citrinellus).</title>
        <authorList>
            <person name="Buettner E."/>
            <person name="Kellner H."/>
        </authorList>
    </citation>
    <scope>NUCLEOTIDE SEQUENCE [LARGE SCALE GENOMIC DNA]</scope>
    <source>
        <strain evidence="4 5">DSM 108506</strain>
    </source>
</reference>
<dbReference type="InterPro" id="IPR036188">
    <property type="entry name" value="FAD/NAD-bd_sf"/>
</dbReference>
<gene>
    <name evidence="4" type="ORF">EUX98_g1948</name>
</gene>
<evidence type="ECO:0000313" key="5">
    <source>
        <dbReference type="Proteomes" id="UP000308730"/>
    </source>
</evidence>
<dbReference type="AlphaFoldDB" id="A0A4S4N370"/>
<dbReference type="GO" id="GO:0050661">
    <property type="term" value="F:NADP binding"/>
    <property type="evidence" value="ECO:0007669"/>
    <property type="project" value="InterPro"/>
</dbReference>
<dbReference type="SUPFAM" id="SSF51905">
    <property type="entry name" value="FAD/NAD(P)-binding domain"/>
    <property type="match status" value="1"/>
</dbReference>
<keyword evidence="2" id="KW-0274">FAD</keyword>
<dbReference type="PANTHER" id="PTHR43539:SF68">
    <property type="entry name" value="FLAVIN-BINDING MONOOXYGENASE-LIKE PROTEIN (AFU_ORTHOLOGUE AFUA_4G09220)"/>
    <property type="match status" value="1"/>
</dbReference>